<dbReference type="KEGG" id="ckw:CKALI_00450"/>
<dbReference type="InterPro" id="IPR035958">
    <property type="entry name" value="SecB-like_sf"/>
</dbReference>
<dbReference type="GO" id="GO:0015031">
    <property type="term" value="P:protein transport"/>
    <property type="evidence" value="ECO:0007669"/>
    <property type="project" value="InterPro"/>
</dbReference>
<dbReference type="GO" id="GO:0051262">
    <property type="term" value="P:protein tetramerization"/>
    <property type="evidence" value="ECO:0007669"/>
    <property type="project" value="InterPro"/>
</dbReference>
<organism evidence="2 3">
    <name type="scientific">Corynebacterium kalinowskii</name>
    <dbReference type="NCBI Taxonomy" id="2675216"/>
    <lineage>
        <taxon>Bacteria</taxon>
        <taxon>Bacillati</taxon>
        <taxon>Actinomycetota</taxon>
        <taxon>Actinomycetes</taxon>
        <taxon>Mycobacteriales</taxon>
        <taxon>Corynebacteriaceae</taxon>
        <taxon>Corynebacterium</taxon>
    </lineage>
</organism>
<dbReference type="InterPro" id="IPR003708">
    <property type="entry name" value="SecB"/>
</dbReference>
<dbReference type="Gene3D" id="3.10.420.10">
    <property type="entry name" value="SecB-like"/>
    <property type="match status" value="1"/>
</dbReference>
<gene>
    <name evidence="2" type="primary">secBL</name>
    <name evidence="2" type="ORF">CKALI_00450</name>
</gene>
<keyword evidence="3" id="KW-1185">Reference proteome</keyword>
<dbReference type="Pfam" id="PF02556">
    <property type="entry name" value="SecB"/>
    <property type="match status" value="1"/>
</dbReference>
<proteinExistence type="inferred from homology"/>
<dbReference type="AlphaFoldDB" id="A0A6B8VMN8"/>
<accession>A0A6B8VMN8</accession>
<evidence type="ECO:0000313" key="2">
    <source>
        <dbReference type="EMBL" id="QGU00991.1"/>
    </source>
</evidence>
<dbReference type="Proteomes" id="UP000427071">
    <property type="component" value="Chromosome"/>
</dbReference>
<protein>
    <submittedName>
        <fullName evidence="2">SecB-like chaperone</fullName>
    </submittedName>
</protein>
<dbReference type="SUPFAM" id="SSF54611">
    <property type="entry name" value="SecB-like"/>
    <property type="match status" value="1"/>
</dbReference>
<sequence>MVTSSNSEDLRIRAAKVAGAASLRDLRLTASQTEALEVPAPGQELGVELKIELEANSTENKDIVALLARFDVSISKPEDEEIQRIATISCTFTTVFEMQQPVDWTDEELEAFANTTGVFAVYPYAREFVSDATTRMGLPTLTLDFLKR</sequence>
<comment type="similarity">
    <text evidence="1">Belongs to the SecB family.</text>
</comment>
<dbReference type="EMBL" id="CP046452">
    <property type="protein sequence ID" value="QGU00991.1"/>
    <property type="molecule type" value="Genomic_DNA"/>
</dbReference>
<dbReference type="RefSeq" id="WP_156191432.1">
    <property type="nucleotide sequence ID" value="NZ_CP046452.1"/>
</dbReference>
<dbReference type="GO" id="GO:0051082">
    <property type="term" value="F:unfolded protein binding"/>
    <property type="evidence" value="ECO:0007669"/>
    <property type="project" value="InterPro"/>
</dbReference>
<reference evidence="3" key="1">
    <citation type="submission" date="2019-11" db="EMBL/GenBank/DDBJ databases">
        <title>Complete genome sequence of Corynebacterium kalinowskii 1959, a novel Corynebacterium species isolated from soil of a small paddock in Vilsendorf, Germany.</title>
        <authorList>
            <person name="Schaffert L."/>
            <person name="Ruwe M."/>
            <person name="Milse J."/>
            <person name="Hanuschka K."/>
            <person name="Ortseifen V."/>
            <person name="Droste J."/>
            <person name="Brandt D."/>
            <person name="Schlueter L."/>
            <person name="Kutter Y."/>
            <person name="Vinke S."/>
            <person name="Viehoefer P."/>
            <person name="Jacob L."/>
            <person name="Luebke N.-C."/>
            <person name="Schulte-Berndt E."/>
            <person name="Hain C."/>
            <person name="Linder M."/>
            <person name="Schmidt P."/>
            <person name="Wollenschlaeger L."/>
            <person name="Luttermann T."/>
            <person name="Thieme E."/>
            <person name="Hassa J."/>
            <person name="Haak M."/>
            <person name="Wittchen M."/>
            <person name="Mentz A."/>
            <person name="Persicke M."/>
            <person name="Busche T."/>
            <person name="Ruckert C."/>
        </authorList>
    </citation>
    <scope>NUCLEOTIDE SEQUENCE [LARGE SCALE GENOMIC DNA]</scope>
    <source>
        <strain evidence="3">1959</strain>
    </source>
</reference>
<evidence type="ECO:0000313" key="3">
    <source>
        <dbReference type="Proteomes" id="UP000427071"/>
    </source>
</evidence>
<evidence type="ECO:0000256" key="1">
    <source>
        <dbReference type="ARBA" id="ARBA00009990"/>
    </source>
</evidence>
<name>A0A6B8VMN8_9CORY</name>